<dbReference type="Pfam" id="PF00117">
    <property type="entry name" value="GATase"/>
    <property type="match status" value="1"/>
</dbReference>
<dbReference type="SUPFAM" id="SSF52317">
    <property type="entry name" value="Class I glutamine amidotransferase-like"/>
    <property type="match status" value="1"/>
</dbReference>
<dbReference type="CDD" id="cd01743">
    <property type="entry name" value="GATase1_Anthranilate_Synthase"/>
    <property type="match status" value="1"/>
</dbReference>
<gene>
    <name evidence="3" type="ORF">LCY76_19620</name>
</gene>
<feature type="domain" description="Glutamine amidotransferase" evidence="2">
    <location>
        <begin position="4"/>
        <end position="190"/>
    </location>
</feature>
<dbReference type="Gene3D" id="3.40.50.880">
    <property type="match status" value="1"/>
</dbReference>
<protein>
    <submittedName>
        <fullName evidence="3">Aminodeoxychorismate/anthranilate synthase component II</fullName>
    </submittedName>
</protein>
<dbReference type="NCBIfam" id="TIGR00566">
    <property type="entry name" value="trpG_papA"/>
    <property type="match status" value="1"/>
</dbReference>
<evidence type="ECO:0000256" key="1">
    <source>
        <dbReference type="ARBA" id="ARBA00022962"/>
    </source>
</evidence>
<dbReference type="GO" id="GO:0005829">
    <property type="term" value="C:cytosol"/>
    <property type="evidence" value="ECO:0007669"/>
    <property type="project" value="TreeGrafter"/>
</dbReference>
<dbReference type="PANTHER" id="PTHR43418">
    <property type="entry name" value="MULTIFUNCTIONAL TRYPTOPHAN BIOSYNTHESIS PROTEIN-RELATED"/>
    <property type="match status" value="1"/>
</dbReference>
<dbReference type="PANTHER" id="PTHR43418:SF4">
    <property type="entry name" value="MULTIFUNCTIONAL TRYPTOPHAN BIOSYNTHESIS PROTEIN"/>
    <property type="match status" value="1"/>
</dbReference>
<accession>A0A9X1XGW7</accession>
<dbReference type="AlphaFoldDB" id="A0A9X1XGW7"/>
<dbReference type="Proteomes" id="UP001139011">
    <property type="component" value="Unassembled WGS sequence"/>
</dbReference>
<dbReference type="InterPro" id="IPR029062">
    <property type="entry name" value="Class_I_gatase-like"/>
</dbReference>
<organism evidence="3 4">
    <name type="scientific">Fictibacillus marinisediminis</name>
    <dbReference type="NCBI Taxonomy" id="2878389"/>
    <lineage>
        <taxon>Bacteria</taxon>
        <taxon>Bacillati</taxon>
        <taxon>Bacillota</taxon>
        <taxon>Bacilli</taxon>
        <taxon>Bacillales</taxon>
        <taxon>Fictibacillaceae</taxon>
        <taxon>Fictibacillus</taxon>
    </lineage>
</organism>
<keyword evidence="4" id="KW-1185">Reference proteome</keyword>
<dbReference type="InterPro" id="IPR017926">
    <property type="entry name" value="GATASE"/>
</dbReference>
<dbReference type="GO" id="GO:0004049">
    <property type="term" value="F:anthranilate synthase activity"/>
    <property type="evidence" value="ECO:0007669"/>
    <property type="project" value="TreeGrafter"/>
</dbReference>
<evidence type="ECO:0000313" key="4">
    <source>
        <dbReference type="Proteomes" id="UP001139011"/>
    </source>
</evidence>
<sequence>MKVLLVDAFDSFVYVIAHYYEKLGATTRVVRVNEDPLESYYNWEPDVLVLGPGPGTPSDHGYLDILSKVKDSQVVFGVCLGYQAIGEFFGWELVHAPTIEHGKKSRIIHDSKGVFSGIPSPINVVRYHSLAIENTYNVDDLVVCASTTCIDNKEVVMGIRHKTRPIEGVQFHPESIGTDFGFELIANSLNKISTLTPELI</sequence>
<dbReference type="PRINTS" id="PR00097">
    <property type="entry name" value="ANTSNTHASEII"/>
</dbReference>
<evidence type="ECO:0000259" key="2">
    <source>
        <dbReference type="Pfam" id="PF00117"/>
    </source>
</evidence>
<dbReference type="RefSeq" id="WP_248254022.1">
    <property type="nucleotide sequence ID" value="NZ_JAIWJX010000002.1"/>
</dbReference>
<evidence type="ECO:0000313" key="3">
    <source>
        <dbReference type="EMBL" id="MCK6258780.1"/>
    </source>
</evidence>
<dbReference type="InterPro" id="IPR006221">
    <property type="entry name" value="TrpG/PapA_dom"/>
</dbReference>
<dbReference type="GO" id="GO:0000162">
    <property type="term" value="P:L-tryptophan biosynthetic process"/>
    <property type="evidence" value="ECO:0007669"/>
    <property type="project" value="TreeGrafter"/>
</dbReference>
<dbReference type="PROSITE" id="PS51273">
    <property type="entry name" value="GATASE_TYPE_1"/>
    <property type="match status" value="1"/>
</dbReference>
<name>A0A9X1XGW7_9BACL</name>
<keyword evidence="1" id="KW-0315">Glutamine amidotransferase</keyword>
<reference evidence="3" key="1">
    <citation type="submission" date="2021-09" db="EMBL/GenBank/DDBJ databases">
        <title>Genome analysis of Fictibacillus sp. KIGAM418 isolated from marine sediment.</title>
        <authorList>
            <person name="Seo M.-J."/>
            <person name="Cho E.-S."/>
            <person name="Hwang C.Y."/>
        </authorList>
    </citation>
    <scope>NUCLEOTIDE SEQUENCE</scope>
    <source>
        <strain evidence="3">KIGAM418</strain>
    </source>
</reference>
<dbReference type="PRINTS" id="PR00096">
    <property type="entry name" value="GATASE"/>
</dbReference>
<comment type="caution">
    <text evidence="3">The sequence shown here is derived from an EMBL/GenBank/DDBJ whole genome shotgun (WGS) entry which is preliminary data.</text>
</comment>
<proteinExistence type="predicted"/>
<dbReference type="EMBL" id="JAIWJX010000002">
    <property type="protein sequence ID" value="MCK6258780.1"/>
    <property type="molecule type" value="Genomic_DNA"/>
</dbReference>
<dbReference type="InterPro" id="IPR050472">
    <property type="entry name" value="Anth_synth/Amidotransfase"/>
</dbReference>